<keyword evidence="3" id="KW-1185">Reference proteome</keyword>
<name>I7JDG4_BABMR</name>
<dbReference type="RefSeq" id="XP_012650193.1">
    <property type="nucleotide sequence ID" value="XM_012794739.1"/>
</dbReference>
<dbReference type="Proteomes" id="UP000002899">
    <property type="component" value="Chromosome IV"/>
</dbReference>
<feature type="chain" id="PRO_5003710951" evidence="1">
    <location>
        <begin position="24"/>
        <end position="167"/>
    </location>
</feature>
<reference evidence="2 3" key="1">
    <citation type="journal article" date="2012" name="Nucleic Acids Res.">
        <title>Sequencing of the smallest Apicomplexan genome from the human pathogen Babesia microti.</title>
        <authorList>
            <person name="Cornillot E."/>
            <person name="Hadj-Kaddour K."/>
            <person name="Dassouli A."/>
            <person name="Noel B."/>
            <person name="Ranwez V."/>
            <person name="Vacherie B."/>
            <person name="Augagneur Y."/>
            <person name="Bres V."/>
            <person name="Duclos A."/>
            <person name="Randazzo S."/>
            <person name="Carcy B."/>
            <person name="Debierre-Grockiego F."/>
            <person name="Delbecq S."/>
            <person name="Moubri-Menage K."/>
            <person name="Shams-Eldin H."/>
            <person name="Usmani-Brown S."/>
            <person name="Bringaud F."/>
            <person name="Wincker P."/>
            <person name="Vivares C.P."/>
            <person name="Schwarz R.T."/>
            <person name="Schetters T.P."/>
            <person name="Krause P.J."/>
            <person name="Gorenflot A."/>
            <person name="Berry V."/>
            <person name="Barbe V."/>
            <person name="Ben Mamoun C."/>
        </authorList>
    </citation>
    <scope>NUCLEOTIDE SEQUENCE [LARGE SCALE GENOMIC DNA]</scope>
    <source>
        <strain evidence="2 3">RI</strain>
    </source>
</reference>
<accession>I7JDG4</accession>
<feature type="signal peptide" evidence="1">
    <location>
        <begin position="1"/>
        <end position="23"/>
    </location>
</feature>
<organism evidence="2 3">
    <name type="scientific">Babesia microti (strain RI)</name>
    <dbReference type="NCBI Taxonomy" id="1133968"/>
    <lineage>
        <taxon>Eukaryota</taxon>
        <taxon>Sar</taxon>
        <taxon>Alveolata</taxon>
        <taxon>Apicomplexa</taxon>
        <taxon>Aconoidasida</taxon>
        <taxon>Piroplasmida</taxon>
        <taxon>Babesiidae</taxon>
        <taxon>Babesia</taxon>
    </lineage>
</organism>
<dbReference type="VEuPathDB" id="PiroplasmaDB:BmR1_04g08005"/>
<dbReference type="GeneID" id="24426238"/>
<keyword evidence="1" id="KW-0732">Signal</keyword>
<reference evidence="2 3" key="2">
    <citation type="journal article" date="2013" name="PLoS ONE">
        <title>Whole genome mapping and re-organization of the nuclear and mitochondrial genomes of Babesia microti isolates.</title>
        <authorList>
            <person name="Cornillot E."/>
            <person name="Dassouli A."/>
            <person name="Garg A."/>
            <person name="Pachikara N."/>
            <person name="Randazzo S."/>
            <person name="Depoix D."/>
            <person name="Carcy B."/>
            <person name="Delbecq S."/>
            <person name="Frutos R."/>
            <person name="Silva J.C."/>
            <person name="Sutton R."/>
            <person name="Krause P.J."/>
            <person name="Mamoun C.B."/>
        </authorList>
    </citation>
    <scope>NUCLEOTIDE SEQUENCE [LARGE SCALE GENOMIC DNA]</scope>
    <source>
        <strain evidence="2 3">RI</strain>
    </source>
</reference>
<reference evidence="2 3" key="3">
    <citation type="journal article" date="2016" name="Sci. Rep.">
        <title>Genome-wide diversity and gene expression profiling of Babesia microti isolates identify polymorphic genes that mediate host-pathogen interactions.</title>
        <authorList>
            <person name="Silva J.C."/>
            <person name="Cornillot E."/>
            <person name="McCracken C."/>
            <person name="Usmani-Brown S."/>
            <person name="Dwivedi A."/>
            <person name="Ifeonu O.O."/>
            <person name="Crabtree J."/>
            <person name="Gotia H.T."/>
            <person name="Virji A.Z."/>
            <person name="Reynes C."/>
            <person name="Colinge J."/>
            <person name="Kumar V."/>
            <person name="Lawres L."/>
            <person name="Pazzi J.E."/>
            <person name="Pablo J.V."/>
            <person name="Hung C."/>
            <person name="Brancato J."/>
            <person name="Kumari P."/>
            <person name="Orvis J."/>
            <person name="Tretina K."/>
            <person name="Chibucos M."/>
            <person name="Ott S."/>
            <person name="Sadzewicz L."/>
            <person name="Sengamalay N."/>
            <person name="Shetty A.C."/>
            <person name="Su Q."/>
            <person name="Tallon L."/>
            <person name="Fraser C.M."/>
            <person name="Frutos R."/>
            <person name="Molina D.M."/>
            <person name="Krause P.J."/>
            <person name="Ben Mamoun C."/>
        </authorList>
    </citation>
    <scope>NUCLEOTIDE SEQUENCE [LARGE SCALE GENOMIC DNA]</scope>
    <source>
        <strain evidence="2 3">RI</strain>
    </source>
</reference>
<dbReference type="KEGG" id="bmic:BmR1_04g08005"/>
<evidence type="ECO:0000313" key="3">
    <source>
        <dbReference type="Proteomes" id="UP000002899"/>
    </source>
</evidence>
<sequence>MRSSICYTYFILYLFDIVVAVNATNINDYALGTVESYELNTHCIYQINLTKIPISATRQDFSVDTFALNFLQITAKIANITWKVKLLKDLPLDKTVYLDYTIERVTIKESNHIDDPVYVEWQITVLVPNIFVHSLHKSPITIIGDSNKTNDKTISKSIINEHVKVGL</sequence>
<protein>
    <submittedName>
        <fullName evidence="2">Uncharacterized protein</fullName>
    </submittedName>
</protein>
<proteinExistence type="predicted"/>
<evidence type="ECO:0000313" key="2">
    <source>
        <dbReference type="EMBL" id="CCF75785.1"/>
    </source>
</evidence>
<dbReference type="EMBL" id="LN871599">
    <property type="protein sequence ID" value="CCF75785.1"/>
    <property type="molecule type" value="Genomic_DNA"/>
</dbReference>
<evidence type="ECO:0000256" key="1">
    <source>
        <dbReference type="SAM" id="SignalP"/>
    </source>
</evidence>
<dbReference type="AlphaFoldDB" id="I7JDG4"/>